<dbReference type="InterPro" id="IPR024080">
    <property type="entry name" value="Neurolysin/TOP_N"/>
</dbReference>
<evidence type="ECO:0000256" key="5">
    <source>
        <dbReference type="ARBA" id="ARBA00022833"/>
    </source>
</evidence>
<dbReference type="SUPFAM" id="SSF55486">
    <property type="entry name" value="Metalloproteases ('zincins'), catalytic domain"/>
    <property type="match status" value="1"/>
</dbReference>
<evidence type="ECO:0000256" key="7">
    <source>
        <dbReference type="RuleBase" id="RU003435"/>
    </source>
</evidence>
<keyword evidence="2 7" id="KW-0645">Protease</keyword>
<comment type="cofactor">
    <cofactor evidence="7">
        <name>Zn(2+)</name>
        <dbReference type="ChEBI" id="CHEBI:29105"/>
    </cofactor>
    <text evidence="7">Binds 1 zinc ion.</text>
</comment>
<dbReference type="GO" id="GO:0006518">
    <property type="term" value="P:peptide metabolic process"/>
    <property type="evidence" value="ECO:0007669"/>
    <property type="project" value="TreeGrafter"/>
</dbReference>
<comment type="caution">
    <text evidence="9">The sequence shown here is derived from an EMBL/GenBank/DDBJ whole genome shotgun (WGS) entry which is preliminary data.</text>
</comment>
<dbReference type="CDD" id="cd06455">
    <property type="entry name" value="M3A_TOP"/>
    <property type="match status" value="1"/>
</dbReference>
<evidence type="ECO:0000256" key="3">
    <source>
        <dbReference type="ARBA" id="ARBA00022723"/>
    </source>
</evidence>
<dbReference type="InterPro" id="IPR024077">
    <property type="entry name" value="Neurolysin/TOP_dom2"/>
</dbReference>
<evidence type="ECO:0000313" key="9">
    <source>
        <dbReference type="EMBL" id="OHA84414.1"/>
    </source>
</evidence>
<accession>A0A1G2SHH2</accession>
<evidence type="ECO:0000256" key="1">
    <source>
        <dbReference type="ARBA" id="ARBA00006040"/>
    </source>
</evidence>
<evidence type="ECO:0000313" key="10">
    <source>
        <dbReference type="Proteomes" id="UP000177987"/>
    </source>
</evidence>
<keyword evidence="3 7" id="KW-0479">Metal-binding</keyword>
<dbReference type="InterPro" id="IPR045090">
    <property type="entry name" value="Pept_M3A_M3B"/>
</dbReference>
<dbReference type="InterPro" id="IPR024079">
    <property type="entry name" value="MetalloPept_cat_dom_sf"/>
</dbReference>
<feature type="domain" description="Peptidase M3A/M3B catalytic" evidence="8">
    <location>
        <begin position="219"/>
        <end position="663"/>
    </location>
</feature>
<keyword evidence="5 7" id="KW-0862">Zinc</keyword>
<dbReference type="GO" id="GO:0046872">
    <property type="term" value="F:metal ion binding"/>
    <property type="evidence" value="ECO:0007669"/>
    <property type="project" value="UniProtKB-UniRule"/>
</dbReference>
<dbReference type="Gene3D" id="3.40.390.10">
    <property type="entry name" value="Collagenase (Catalytic Domain)"/>
    <property type="match status" value="1"/>
</dbReference>
<dbReference type="Pfam" id="PF01432">
    <property type="entry name" value="Peptidase_M3"/>
    <property type="match status" value="1"/>
</dbReference>
<keyword evidence="4 7" id="KW-0378">Hydrolase</keyword>
<name>A0A1G2SHH2_9BACT</name>
<evidence type="ECO:0000259" key="8">
    <source>
        <dbReference type="Pfam" id="PF01432"/>
    </source>
</evidence>
<dbReference type="Proteomes" id="UP000177987">
    <property type="component" value="Unassembled WGS sequence"/>
</dbReference>
<dbReference type="InterPro" id="IPR001567">
    <property type="entry name" value="Pept_M3A_M3B_dom"/>
</dbReference>
<dbReference type="Gene3D" id="1.10.1370.10">
    <property type="entry name" value="Neurolysin, domain 3"/>
    <property type="match status" value="1"/>
</dbReference>
<dbReference type="STRING" id="1802727.A2937_01615"/>
<dbReference type="GO" id="GO:0006508">
    <property type="term" value="P:proteolysis"/>
    <property type="evidence" value="ECO:0007669"/>
    <property type="project" value="UniProtKB-KW"/>
</dbReference>
<dbReference type="Gene3D" id="1.20.1050.40">
    <property type="entry name" value="Endopeptidase. Chain P, domain 1"/>
    <property type="match status" value="1"/>
</dbReference>
<evidence type="ECO:0000256" key="2">
    <source>
        <dbReference type="ARBA" id="ARBA00022670"/>
    </source>
</evidence>
<dbReference type="PANTHER" id="PTHR11804:SF84">
    <property type="entry name" value="SACCHAROLYSIN"/>
    <property type="match status" value="1"/>
</dbReference>
<protein>
    <recommendedName>
        <fullName evidence="8">Peptidase M3A/M3B catalytic domain-containing protein</fullName>
    </recommendedName>
</protein>
<keyword evidence="6 7" id="KW-0482">Metalloprotease</keyword>
<reference evidence="9 10" key="1">
    <citation type="journal article" date="2016" name="Nat. Commun.">
        <title>Thousands of microbial genomes shed light on interconnected biogeochemical processes in an aquifer system.</title>
        <authorList>
            <person name="Anantharaman K."/>
            <person name="Brown C.T."/>
            <person name="Hug L.A."/>
            <person name="Sharon I."/>
            <person name="Castelle C.J."/>
            <person name="Probst A.J."/>
            <person name="Thomas B.C."/>
            <person name="Singh A."/>
            <person name="Wilkins M.J."/>
            <person name="Karaoz U."/>
            <person name="Brodie E.L."/>
            <person name="Williams K.H."/>
            <person name="Hubbard S.S."/>
            <person name="Banfield J.F."/>
        </authorList>
    </citation>
    <scope>NUCLEOTIDE SEQUENCE [LARGE SCALE GENOMIC DNA]</scope>
</reference>
<comment type="similarity">
    <text evidence="1 7">Belongs to the peptidase M3 family.</text>
</comment>
<evidence type="ECO:0000256" key="6">
    <source>
        <dbReference type="ARBA" id="ARBA00023049"/>
    </source>
</evidence>
<evidence type="ECO:0000256" key="4">
    <source>
        <dbReference type="ARBA" id="ARBA00022801"/>
    </source>
</evidence>
<gene>
    <name evidence="9" type="ORF">A2937_01615</name>
</gene>
<dbReference type="PANTHER" id="PTHR11804">
    <property type="entry name" value="PROTEASE M3 THIMET OLIGOPEPTIDASE-RELATED"/>
    <property type="match status" value="1"/>
</dbReference>
<dbReference type="GO" id="GO:0004222">
    <property type="term" value="F:metalloendopeptidase activity"/>
    <property type="evidence" value="ECO:0007669"/>
    <property type="project" value="InterPro"/>
</dbReference>
<dbReference type="EMBL" id="MHUW01000001">
    <property type="protein sequence ID" value="OHA84414.1"/>
    <property type="molecule type" value="Genomic_DNA"/>
</dbReference>
<organism evidence="9 10">
    <name type="scientific">Candidatus Yonathbacteria bacterium RIFCSPLOWO2_01_FULL_47_33b</name>
    <dbReference type="NCBI Taxonomy" id="1802727"/>
    <lineage>
        <taxon>Bacteria</taxon>
        <taxon>Candidatus Yonathiibacteriota</taxon>
    </lineage>
</organism>
<proteinExistence type="inferred from homology"/>
<sequence length="666" mass="76292">MNRTTYTPKDFAWTAWTVADIKKLAPEILAEKKARLAVIKKINPEERTFENTVYALEASDHGLTETILKIDLLQNVSPDKKIRDTAKQTIETIEKQMITVEHDPKVWAALKDYEVGSWREERKYLEAEDQKLFRDMFLEYKRMGFDLPPMKQKHLKALEQRLAKLSNEFRHNINAHEDHIVATEEEMIGLPERYKQGLKKDKQGRYIVTLAYPDYHPFMELAQSEAKRKELAEKFLKRGGAKNMKVLEEMLAIRAEHAALLGYKTHADYQTELRMAKSGDAALAFSLDLLKKVEKGGKADLEELRALKCEMTGNKKAVLHFYDIAYYGNELQKRRFHFDSEEVRAYFPVARVLEGTFKIYSTLFGVTFEELKGFSLWHPDAKLYAVKTPKGEVLSYFALDLYPREGKYGHAAAFGIIGGRSTEFLGDDYIAPFATMVTNFTKPSSTHPSLLSHSEVETFLHEFGHIMHCVLTTARHSSQSGYHTSWDFVEAPSQMLEHWAWGKKPLALLSAHHETSKALPASLLNNLLESKRHLLRYATLRQLILGIFDLTLHTKKNPPEPNRLYRDLVKKHAGIIMPKDSLFPAGFGHLDGYDAGYYGYMWSNVYAADMFTRFKKEGVMSKKVGADYRTWILEKGGSIEDIELVKGFLGRKPSNKAFLKEIGASK</sequence>
<dbReference type="AlphaFoldDB" id="A0A1G2SHH2"/>